<feature type="region of interest" description="Disordered" evidence="2">
    <location>
        <begin position="473"/>
        <end position="498"/>
    </location>
</feature>
<keyword evidence="4" id="KW-0282">Flagellum</keyword>
<protein>
    <submittedName>
        <fullName evidence="4">Cilia-and flagella-associated protein 100</fullName>
    </submittedName>
</protein>
<evidence type="ECO:0000313" key="5">
    <source>
        <dbReference type="Proteomes" id="UP000324632"/>
    </source>
</evidence>
<dbReference type="AlphaFoldDB" id="A0A5A9PHN7"/>
<organism evidence="4 5">
    <name type="scientific">Triplophysa tibetana</name>
    <dbReference type="NCBI Taxonomy" id="1572043"/>
    <lineage>
        <taxon>Eukaryota</taxon>
        <taxon>Metazoa</taxon>
        <taxon>Chordata</taxon>
        <taxon>Craniata</taxon>
        <taxon>Vertebrata</taxon>
        <taxon>Euteleostomi</taxon>
        <taxon>Actinopterygii</taxon>
        <taxon>Neopterygii</taxon>
        <taxon>Teleostei</taxon>
        <taxon>Ostariophysi</taxon>
        <taxon>Cypriniformes</taxon>
        <taxon>Nemacheilidae</taxon>
        <taxon>Triplophysa</taxon>
    </lineage>
</organism>
<feature type="compositionally biased region" description="Basic and acidic residues" evidence="2">
    <location>
        <begin position="1"/>
        <end position="16"/>
    </location>
</feature>
<feature type="compositionally biased region" description="Low complexity" evidence="2">
    <location>
        <begin position="267"/>
        <end position="282"/>
    </location>
</feature>
<dbReference type="Proteomes" id="UP000324632">
    <property type="component" value="Chromosome 6"/>
</dbReference>
<evidence type="ECO:0000313" key="4">
    <source>
        <dbReference type="EMBL" id="KAA0720509.1"/>
    </source>
</evidence>
<dbReference type="GO" id="GO:0005856">
    <property type="term" value="C:cytoskeleton"/>
    <property type="evidence" value="ECO:0007669"/>
    <property type="project" value="UniProtKB-ARBA"/>
</dbReference>
<comment type="caution">
    <text evidence="4">The sequence shown here is derived from an EMBL/GenBank/DDBJ whole genome shotgun (WGS) entry which is preliminary data.</text>
</comment>
<sequence>MQKKESYTSLERHEESISDDVNPFRIPPDCNNLFQMLNKERSLKKLEHQRKMALPIHEKVTHTRRMTQSRLMEEVKERDSHTAVSRTPQQENPSRRIYMLKDLNIDKGSMKEYITKKRELFLMEYSLTVKRGEIQLLEQKAIEEERKLTRAEKFLEENTILFEDFLKENDKNSVEAINIAEQETKVKLEKIAEIKKLTSKIVAVKSDIAKYEDMLNEYKKYEEFLLMLSQSERCKSTSSGDWKHTEKIKKASTASHRRSGGSREILELSSSRETSSRNKSSRLSIKTPALETDSSDGENEPELFFTDPQELLNVMAELEEQTLSLIQNTRDTEESLEDFKQTAELTQKKIESESKQLKEQTDVMMDTIQRETEKTAQLEQRCQLFGFGKNKPDDQDNTLELLSGKVEEVFRCCVGETAANLSILQMLTTIEGKLVELLENAEMIPRERMSIAERAQEKERRIRLRDEKIRLQMMHQEERQRKAMERSKTDKTNSKKIK</sequence>
<keyword evidence="5" id="KW-1185">Reference proteome</keyword>
<accession>A0A5A9PHN7</accession>
<keyword evidence="4" id="KW-0969">Cilium</keyword>
<proteinExistence type="predicted"/>
<dbReference type="PANTHER" id="PTHR21683">
    <property type="entry name" value="COILED-COIL DOMAIN-CONTAINING PROTEIN 42 LIKE-2-LIKE-RELATED"/>
    <property type="match status" value="1"/>
</dbReference>
<dbReference type="PANTHER" id="PTHR21683:SF3">
    <property type="entry name" value="CILIA AND FLAGELLA ASSOCIATED PROTEIN 100"/>
    <property type="match status" value="1"/>
</dbReference>
<dbReference type="EMBL" id="SOYY01000006">
    <property type="protein sequence ID" value="KAA0720509.1"/>
    <property type="molecule type" value="Genomic_DNA"/>
</dbReference>
<evidence type="ECO:0000259" key="3">
    <source>
        <dbReference type="Pfam" id="PF13863"/>
    </source>
</evidence>
<gene>
    <name evidence="4" type="ORF">E1301_Tti016801</name>
</gene>
<keyword evidence="4" id="KW-0966">Cell projection</keyword>
<feature type="region of interest" description="Disordered" evidence="2">
    <location>
        <begin position="236"/>
        <end position="303"/>
    </location>
</feature>
<feature type="region of interest" description="Disordered" evidence="2">
    <location>
        <begin position="1"/>
        <end position="23"/>
    </location>
</feature>
<name>A0A5A9PHN7_9TELE</name>
<dbReference type="Pfam" id="PF13863">
    <property type="entry name" value="DUF4200"/>
    <property type="match status" value="1"/>
</dbReference>
<evidence type="ECO:0000256" key="1">
    <source>
        <dbReference type="ARBA" id="ARBA00023054"/>
    </source>
</evidence>
<keyword evidence="1" id="KW-0175">Coiled coil</keyword>
<reference evidence="4 5" key="1">
    <citation type="journal article" date="2019" name="Mol. Ecol. Resour.">
        <title>Chromosome-level genome assembly of Triplophysa tibetana, a fish adapted to the harsh high-altitude environment of the Tibetan Plateau.</title>
        <authorList>
            <person name="Yang X."/>
            <person name="Liu H."/>
            <person name="Ma Z."/>
            <person name="Zou Y."/>
            <person name="Zou M."/>
            <person name="Mao Y."/>
            <person name="Li X."/>
            <person name="Wang H."/>
            <person name="Chen T."/>
            <person name="Wang W."/>
            <person name="Yang R."/>
        </authorList>
    </citation>
    <scope>NUCLEOTIDE SEQUENCE [LARGE SCALE GENOMIC DNA]</scope>
    <source>
        <strain evidence="4">TTIB1903HZAU</strain>
        <tissue evidence="4">Muscle</tissue>
    </source>
</reference>
<evidence type="ECO:0000256" key="2">
    <source>
        <dbReference type="SAM" id="MobiDB-lite"/>
    </source>
</evidence>
<dbReference type="InterPro" id="IPR051147">
    <property type="entry name" value="CFAP_domain-containing"/>
</dbReference>
<feature type="domain" description="DUF4200" evidence="3">
    <location>
        <begin position="113"/>
        <end position="229"/>
    </location>
</feature>
<dbReference type="InterPro" id="IPR025252">
    <property type="entry name" value="DUF4200"/>
</dbReference>